<dbReference type="GO" id="GO:0009279">
    <property type="term" value="C:cell outer membrane"/>
    <property type="evidence" value="ECO:0007669"/>
    <property type="project" value="UniProtKB-SubCell"/>
</dbReference>
<evidence type="ECO:0000259" key="8">
    <source>
        <dbReference type="Pfam" id="PF04575"/>
    </source>
</evidence>
<evidence type="ECO:0000256" key="6">
    <source>
        <dbReference type="ARBA" id="ARBA00023237"/>
    </source>
</evidence>
<dbReference type="Pfam" id="PF24575">
    <property type="entry name" value="TPR_Slam"/>
    <property type="match status" value="1"/>
</dbReference>
<feature type="domain" description="Surface lipoprotein assembly modifier N-terminal TPR repeats region" evidence="9">
    <location>
        <begin position="24"/>
        <end position="103"/>
    </location>
</feature>
<evidence type="ECO:0000256" key="1">
    <source>
        <dbReference type="ARBA" id="ARBA00004571"/>
    </source>
</evidence>
<evidence type="ECO:0008006" key="12">
    <source>
        <dbReference type="Google" id="ProtNLM"/>
    </source>
</evidence>
<feature type="domain" description="Surface lipoprotein assembly modifier C-terminal" evidence="8">
    <location>
        <begin position="132"/>
        <end position="419"/>
    </location>
</feature>
<organism evidence="10 11">
    <name type="scientific">Neisseria bacilliformis ATCC BAA-1200</name>
    <dbReference type="NCBI Taxonomy" id="888742"/>
    <lineage>
        <taxon>Bacteria</taxon>
        <taxon>Pseudomonadati</taxon>
        <taxon>Pseudomonadota</taxon>
        <taxon>Betaproteobacteria</taxon>
        <taxon>Neisseriales</taxon>
        <taxon>Neisseriaceae</taxon>
        <taxon>Neisseria</taxon>
    </lineage>
</organism>
<name>F2BEU3_9NEIS</name>
<dbReference type="InterPro" id="IPR011990">
    <property type="entry name" value="TPR-like_helical_dom_sf"/>
</dbReference>
<evidence type="ECO:0000313" key="11">
    <source>
        <dbReference type="Proteomes" id="UP000004105"/>
    </source>
</evidence>
<evidence type="ECO:0000313" key="10">
    <source>
        <dbReference type="EMBL" id="EGF09998.1"/>
    </source>
</evidence>
<protein>
    <recommendedName>
        <fullName evidence="12">DUF560 domain-containing protein</fullName>
    </recommendedName>
</protein>
<keyword evidence="11" id="KW-1185">Reference proteome</keyword>
<accession>F2BEU3</accession>
<proteinExistence type="inferred from homology"/>
<dbReference type="Pfam" id="PF04575">
    <property type="entry name" value="SlipAM"/>
    <property type="match status" value="1"/>
</dbReference>
<dbReference type="EMBL" id="AFAY01000046">
    <property type="protein sequence ID" value="EGF09998.1"/>
    <property type="molecule type" value="Genomic_DNA"/>
</dbReference>
<evidence type="ECO:0000256" key="3">
    <source>
        <dbReference type="ARBA" id="ARBA00022692"/>
    </source>
</evidence>
<evidence type="ECO:0000256" key="2">
    <source>
        <dbReference type="ARBA" id="ARBA00022452"/>
    </source>
</evidence>
<comment type="caution">
    <text evidence="10">The sequence shown here is derived from an EMBL/GenBank/DDBJ whole genome shotgun (WGS) entry which is preliminary data.</text>
</comment>
<dbReference type="AlphaFoldDB" id="F2BEU3"/>
<evidence type="ECO:0000256" key="4">
    <source>
        <dbReference type="ARBA" id="ARBA00022729"/>
    </source>
</evidence>
<dbReference type="InterPro" id="IPR007655">
    <property type="entry name" value="Slam_C"/>
</dbReference>
<dbReference type="HOGENOM" id="CLU_034927_2_0_4"/>
<reference evidence="10 11" key="1">
    <citation type="submission" date="2011-02" db="EMBL/GenBank/DDBJ databases">
        <authorList>
            <person name="Muzny D."/>
            <person name="Qin X."/>
            <person name="Deng J."/>
            <person name="Jiang H."/>
            <person name="Liu Y."/>
            <person name="Qu J."/>
            <person name="Song X.-Z."/>
            <person name="Zhang L."/>
            <person name="Thornton R."/>
            <person name="Coyle M."/>
            <person name="Francisco L."/>
            <person name="Jackson L."/>
            <person name="Javaid M."/>
            <person name="Korchina V."/>
            <person name="Kovar C."/>
            <person name="Mata R."/>
            <person name="Mathew T."/>
            <person name="Ngo R."/>
            <person name="Nguyen L."/>
            <person name="Nguyen N."/>
            <person name="Okwuonu G."/>
            <person name="Ongeri F."/>
            <person name="Pham C."/>
            <person name="Simmons D."/>
            <person name="Wilczek-Boney K."/>
            <person name="Hale W."/>
            <person name="Jakkamsetti A."/>
            <person name="Pham P."/>
            <person name="Ruth R."/>
            <person name="San Lucas F."/>
            <person name="Warren J."/>
            <person name="Zhang J."/>
            <person name="Zhao Z."/>
            <person name="Zhou C."/>
            <person name="Zhu D."/>
            <person name="Lee S."/>
            <person name="Bess C."/>
            <person name="Blankenburg K."/>
            <person name="Forbes L."/>
            <person name="Fu Q."/>
            <person name="Gubbala S."/>
            <person name="Hirani K."/>
            <person name="Jayaseelan J.C."/>
            <person name="Lara F."/>
            <person name="Munidasa M."/>
            <person name="Palculict T."/>
            <person name="Patil S."/>
            <person name="Pu L.-L."/>
            <person name="Saada N."/>
            <person name="Tang L."/>
            <person name="Weissenberger G."/>
            <person name="Zhu Y."/>
            <person name="Hemphill L."/>
            <person name="Shang Y."/>
            <person name="Youmans B."/>
            <person name="Ayvaz T."/>
            <person name="Ross M."/>
            <person name="Santibanez J."/>
            <person name="Aqrawi P."/>
            <person name="Gross S."/>
            <person name="Joshi V."/>
            <person name="Fowler G."/>
            <person name="Nazareth L."/>
            <person name="Reid J."/>
            <person name="Worley K."/>
            <person name="Petrosino J."/>
            <person name="Highlander S."/>
            <person name="Gibbs R."/>
        </authorList>
    </citation>
    <scope>NUCLEOTIDE SEQUENCE [LARGE SCALE GENOMIC DNA]</scope>
    <source>
        <strain evidence="10 11">ATCC BAA-1200</strain>
    </source>
</reference>
<dbReference type="Proteomes" id="UP000004105">
    <property type="component" value="Unassembled WGS sequence"/>
</dbReference>
<keyword evidence="5" id="KW-0472">Membrane</keyword>
<dbReference type="OrthoDB" id="7525402at2"/>
<evidence type="ECO:0000259" key="9">
    <source>
        <dbReference type="Pfam" id="PF24575"/>
    </source>
</evidence>
<gene>
    <name evidence="10" type="ORF">HMPREF9123_2250</name>
</gene>
<evidence type="ECO:0000256" key="7">
    <source>
        <dbReference type="ARBA" id="ARBA00023609"/>
    </source>
</evidence>
<keyword evidence="4" id="KW-0732">Signal</keyword>
<sequence>MPCLLPLTVICSRLADSLIFAGVSSAWAEAARLLAAYRATDGHDENLAAFTEASIARLNGDYAGALRQYADLLARQPDFARARLDYAKTLFDDKQTREAQAQFARLQQEELPEPVQQNIAAYLNAAKVRGAWHGSLAVGGVRNSNVRETTGETYCFDPYGLTCALTAAPEAAEGFTYEASAEKHRALAGHHGLFARATLYGTRYKHFPDSSEDTLNVSAGYRYSSAKNTWSAAPVAEWGRADSSLLYRSAGLRGEWQHDFSERTALSAEAEYREMRYAEDYAGNDGRLFSLYATLMHAPSDAWMLYGGANVQKRKTQSEATGYLTHGFQAGAQYRRGDAFSLRPHAALRYRRYGGFNPWIQVRRSDSEQSYSATLKIPRWKIAGFTPVFHVRHTRVHSNAGWLAGWRKNEAGIRLERFF</sequence>
<comment type="subcellular location">
    <subcellularLocation>
        <location evidence="1">Cell outer membrane</location>
        <topology evidence="1">Multi-pass membrane protein</topology>
    </subcellularLocation>
</comment>
<dbReference type="Gene3D" id="1.25.40.10">
    <property type="entry name" value="Tetratricopeptide repeat domain"/>
    <property type="match status" value="1"/>
</dbReference>
<comment type="similarity">
    <text evidence="7">Belongs to the Slam family.</text>
</comment>
<keyword evidence="2" id="KW-1134">Transmembrane beta strand</keyword>
<keyword evidence="3" id="KW-0812">Transmembrane</keyword>
<keyword evidence="6" id="KW-0998">Cell outer membrane</keyword>
<dbReference type="InterPro" id="IPR057556">
    <property type="entry name" value="TPR_Slam"/>
</dbReference>
<evidence type="ECO:0000256" key="5">
    <source>
        <dbReference type="ARBA" id="ARBA00023136"/>
    </source>
</evidence>